<evidence type="ECO:0000313" key="1">
    <source>
        <dbReference type="EMBL" id="KAJ2758775.1"/>
    </source>
</evidence>
<comment type="caution">
    <text evidence="1">The sequence shown here is derived from an EMBL/GenBank/DDBJ whole genome shotgun (WGS) entry which is preliminary data.</text>
</comment>
<proteinExistence type="predicted"/>
<accession>A0ACC1JIR9</accession>
<feature type="non-terminal residue" evidence="1">
    <location>
        <position position="1"/>
    </location>
</feature>
<evidence type="ECO:0000313" key="2">
    <source>
        <dbReference type="Proteomes" id="UP001140234"/>
    </source>
</evidence>
<protein>
    <submittedName>
        <fullName evidence="1">Uncharacterized protein</fullName>
    </submittedName>
</protein>
<sequence>HPRLARLLGPPRRPRRHRACGQQAACLHVTRAAARPAAAAACAGRPPAPARELCQGHLRLFGRANRPGLPRGRQDRAHPAHSRQGRLVDRPPQRPRRHLPGHVRRGHI</sequence>
<organism evidence="1 2">
    <name type="scientific">Coemansia nantahalensis</name>
    <dbReference type="NCBI Taxonomy" id="2789366"/>
    <lineage>
        <taxon>Eukaryota</taxon>
        <taxon>Fungi</taxon>
        <taxon>Fungi incertae sedis</taxon>
        <taxon>Zoopagomycota</taxon>
        <taxon>Kickxellomycotina</taxon>
        <taxon>Kickxellomycetes</taxon>
        <taxon>Kickxellales</taxon>
        <taxon>Kickxellaceae</taxon>
        <taxon>Coemansia</taxon>
    </lineage>
</organism>
<gene>
    <name evidence="1" type="ORF">IWQ57_006733</name>
</gene>
<feature type="non-terminal residue" evidence="1">
    <location>
        <position position="108"/>
    </location>
</feature>
<dbReference type="Proteomes" id="UP001140234">
    <property type="component" value="Unassembled WGS sequence"/>
</dbReference>
<dbReference type="EMBL" id="JANBUJ010004004">
    <property type="protein sequence ID" value="KAJ2758775.1"/>
    <property type="molecule type" value="Genomic_DNA"/>
</dbReference>
<name>A0ACC1JIR9_9FUNG</name>
<reference evidence="1" key="1">
    <citation type="submission" date="2022-07" db="EMBL/GenBank/DDBJ databases">
        <title>Phylogenomic reconstructions and comparative analyses of Kickxellomycotina fungi.</title>
        <authorList>
            <person name="Reynolds N.K."/>
            <person name="Stajich J.E."/>
            <person name="Barry K."/>
            <person name="Grigoriev I.V."/>
            <person name="Crous P."/>
            <person name="Smith M.E."/>
        </authorList>
    </citation>
    <scope>NUCLEOTIDE SEQUENCE</scope>
    <source>
        <strain evidence="1">CBS 109366</strain>
    </source>
</reference>
<keyword evidence="2" id="KW-1185">Reference proteome</keyword>